<reference evidence="1 2" key="1">
    <citation type="journal article" date="2019" name="Int. J. Syst. Evol. Microbiol.">
        <title>The Global Catalogue of Microorganisms (GCM) 10K type strain sequencing project: providing services to taxonomists for standard genome sequencing and annotation.</title>
        <authorList>
            <consortium name="The Broad Institute Genomics Platform"/>
            <consortium name="The Broad Institute Genome Sequencing Center for Infectious Disease"/>
            <person name="Wu L."/>
            <person name="Ma J."/>
        </authorList>
    </citation>
    <scope>NUCLEOTIDE SEQUENCE [LARGE SCALE GENOMIC DNA]</scope>
    <source>
        <strain evidence="1 2">XZGYJ-43</strain>
    </source>
</reference>
<comment type="caution">
    <text evidence="1">The sequence shown here is derived from an EMBL/GenBank/DDBJ whole genome shotgun (WGS) entry which is preliminary data.</text>
</comment>
<dbReference type="AlphaFoldDB" id="A0ABD5Z658"/>
<evidence type="ECO:0000313" key="1">
    <source>
        <dbReference type="EMBL" id="MFC7200737.1"/>
    </source>
</evidence>
<sequence>MSGLQRAEEREWVPLTSESDIFRAFNRAVARTISRGSLNNQFGVQFTPNSPNDLETLFENLDLGWHHYRDGEGGHGATEYRPGEDGQLFGRVLAAFGVPVGDGPVTGLPDYLDVVSRRHQLTFAPEMVAVRGTEWANV</sequence>
<protein>
    <submittedName>
        <fullName evidence="1">Uncharacterized protein</fullName>
    </submittedName>
</protein>
<dbReference type="Proteomes" id="UP001596447">
    <property type="component" value="Unassembled WGS sequence"/>
</dbReference>
<organism evidence="1 2">
    <name type="scientific">Halospeciosus flavus</name>
    <dbReference type="NCBI Taxonomy" id="3032283"/>
    <lineage>
        <taxon>Archaea</taxon>
        <taxon>Methanobacteriati</taxon>
        <taxon>Methanobacteriota</taxon>
        <taxon>Stenosarchaea group</taxon>
        <taxon>Halobacteria</taxon>
        <taxon>Halobacteriales</taxon>
        <taxon>Halobacteriaceae</taxon>
        <taxon>Halospeciosus</taxon>
    </lineage>
</organism>
<keyword evidence="2" id="KW-1185">Reference proteome</keyword>
<dbReference type="EMBL" id="JBHTAR010000011">
    <property type="protein sequence ID" value="MFC7200737.1"/>
    <property type="molecule type" value="Genomic_DNA"/>
</dbReference>
<dbReference type="RefSeq" id="WP_279527505.1">
    <property type="nucleotide sequence ID" value="NZ_CP122312.1"/>
</dbReference>
<evidence type="ECO:0000313" key="2">
    <source>
        <dbReference type="Proteomes" id="UP001596447"/>
    </source>
</evidence>
<name>A0ABD5Z658_9EURY</name>
<gene>
    <name evidence="1" type="ORF">ACFQJ9_15180</name>
</gene>
<proteinExistence type="predicted"/>
<accession>A0ABD5Z658</accession>